<organism evidence="5 6">
    <name type="scientific">Cerina litoralis</name>
    <dbReference type="NCBI Taxonomy" id="2874477"/>
    <lineage>
        <taxon>Bacteria</taxon>
        <taxon>Pseudomonadati</taxon>
        <taxon>Bacteroidota</taxon>
        <taxon>Flavobacteriia</taxon>
        <taxon>Flavobacteriales</taxon>
        <taxon>Flavobacteriaceae</taxon>
        <taxon>Cerina</taxon>
    </lineage>
</organism>
<keyword evidence="6" id="KW-1185">Reference proteome</keyword>
<feature type="domain" description="DUF7507" evidence="4">
    <location>
        <begin position="676"/>
        <end position="774"/>
    </location>
</feature>
<dbReference type="InterPro" id="IPR055354">
    <property type="entry name" value="DUF7507"/>
</dbReference>
<protein>
    <submittedName>
        <fullName evidence="5">DUF11 domain-containing protein</fullName>
    </submittedName>
</protein>
<feature type="region of interest" description="Disordered" evidence="1">
    <location>
        <begin position="777"/>
        <end position="801"/>
    </location>
</feature>
<reference evidence="5" key="1">
    <citation type="submission" date="2023-02" db="EMBL/GenBank/DDBJ databases">
        <title>Genome of Flavobacteriaceae gen. nov. sp. strain F89.</title>
        <authorList>
            <person name="Wang Y."/>
        </authorList>
    </citation>
    <scope>NUCLEOTIDE SEQUENCE</scope>
    <source>
        <strain evidence="5">F89</strain>
    </source>
</reference>
<dbReference type="EMBL" id="JAIRBC010000020">
    <property type="protein sequence ID" value="MCG2461784.1"/>
    <property type="molecule type" value="Genomic_DNA"/>
</dbReference>
<dbReference type="Pfam" id="PF01345">
    <property type="entry name" value="DUF11"/>
    <property type="match status" value="1"/>
</dbReference>
<evidence type="ECO:0000259" key="3">
    <source>
        <dbReference type="Pfam" id="PF17517"/>
    </source>
</evidence>
<dbReference type="Pfam" id="PF24346">
    <property type="entry name" value="DUF7507"/>
    <property type="match status" value="1"/>
</dbReference>
<proteinExistence type="predicted"/>
<evidence type="ECO:0000313" key="6">
    <source>
        <dbReference type="Proteomes" id="UP001200642"/>
    </source>
</evidence>
<feature type="domain" description="IgGFc-binding protein N-terminal" evidence="3">
    <location>
        <begin position="147"/>
        <end position="459"/>
    </location>
</feature>
<evidence type="ECO:0000259" key="4">
    <source>
        <dbReference type="Pfam" id="PF24346"/>
    </source>
</evidence>
<accession>A0AAE3EX78</accession>
<gene>
    <name evidence="5" type="ORF">K8352_13580</name>
</gene>
<dbReference type="InterPro" id="IPR047589">
    <property type="entry name" value="DUF11_rpt"/>
</dbReference>
<dbReference type="AlphaFoldDB" id="A0AAE3EX78"/>
<dbReference type="InterPro" id="IPR035234">
    <property type="entry name" value="IgGFc-bd_N"/>
</dbReference>
<name>A0AAE3EX78_9FLAO</name>
<evidence type="ECO:0000313" key="5">
    <source>
        <dbReference type="EMBL" id="MCG2461784.1"/>
    </source>
</evidence>
<feature type="domain" description="DUF11" evidence="2">
    <location>
        <begin position="553"/>
        <end position="665"/>
    </location>
</feature>
<dbReference type="NCBIfam" id="TIGR01451">
    <property type="entry name" value="B_ant_repeat"/>
    <property type="match status" value="2"/>
</dbReference>
<dbReference type="RefSeq" id="WP_317902926.1">
    <property type="nucleotide sequence ID" value="NZ_JAIRBC010000020.1"/>
</dbReference>
<evidence type="ECO:0000256" key="1">
    <source>
        <dbReference type="SAM" id="MobiDB-lite"/>
    </source>
</evidence>
<evidence type="ECO:0000259" key="2">
    <source>
        <dbReference type="Pfam" id="PF01345"/>
    </source>
</evidence>
<dbReference type="Proteomes" id="UP001200642">
    <property type="component" value="Unassembled WGS sequence"/>
</dbReference>
<comment type="caution">
    <text evidence="5">The sequence shown here is derived from an EMBL/GenBank/DDBJ whole genome shotgun (WGS) entry which is preliminary data.</text>
</comment>
<sequence>MKESRIHRNPPKLAWILVSILILIGYSANAQLSDLHYLPPLKQGKNNASVKKQAIYLATPETTAFTVNVYRGTNTTPIATLSLSNTTPVEYNLPNGDNNITMVTKGNTGIVLTNSGLRFESVNGKKFYVNYRGSSNAQSTSLTSKGRQALGKLFKWGGVANRATTNEISTSLGIMATEDNTTVDIFGYDPNCEFRLKNNAGGLTSNTINIVLNKGESFVLEAKTGQTAANIDGWLGATISADKNIAISNGGLNYGVSTKSTGSRDAGIDQPVPQNKIGKQYVFVRGNGTTVTEFPIIIGTQNNTDIFVNGSPTPIANINNGEYFEVPSTYYSSSSAGANMLVTTSKDAYAYQNLAGSSGVQTIGLNFVAPLNCLLPDTMDNIPDITNAAGTTLTGGITIIASTSTPDANISVLDGSGAVTLPASIPVAGSADWKTFYINGLTGDVSVHSTGPIAVGFYGVNSNRGIAGYFSGFDTVPEVNLQVVGGGCLPGASMEVVDANYDAYQWFENGTLVSGATASSYTPSKAGDYFVRVTKGACTYDSQPIAAYSCDPDIVVKKKANITNALEGDTVVFTITVESLGKDPVTNFALRDIIPAGLTLNNASPNAGTWTNPDWIVGTINSGDLFTLILETTVDELPYNSVISSYTNTVSHTQDQVDGNATPDDLSEVINVGNNEITVTKETIAPADGAYDTLGEIINYQITVTNTGVSTLSNISISDINADPGSISPVNVASLAPSASAVFTVRHTINAVDFGAYQVINSATAQAELPNGYIIYDTSDDPDNPVNNDPNNDGEPDDATVTKLHNPRTVITNRRITFRVRKK</sequence>
<dbReference type="InterPro" id="IPR001434">
    <property type="entry name" value="OmcB-like_DUF11"/>
</dbReference>
<dbReference type="Pfam" id="PF17517">
    <property type="entry name" value="IgGFc_binding"/>
    <property type="match status" value="1"/>
</dbReference>